<name>A0AAQ1GB32_9BURK</name>
<dbReference type="RefSeq" id="WP_244144341.1">
    <property type="nucleotide sequence ID" value="NZ_CADFGN010000005.1"/>
</dbReference>
<proteinExistence type="predicted"/>
<accession>A0AAQ1GB32</accession>
<dbReference type="InterPro" id="IPR023994">
    <property type="entry name" value="NiFe-hyd_HybE"/>
</dbReference>
<sequence>MHAPDVVRRAATDPAHDPSRRVEAAFAQIAATRMRDLPYLNPSLAVAAVGFRLWQSSWIGVLVTPWGINLLQLPTDDAPFAAWRAADAIDVTLPGAMLAFVPARLDALGEYRQCSLFSPAQQFADQASALATAHEVLRLLFEPEASADATVAAVATPAPPADPRRRRLFGLRP</sequence>
<comment type="caution">
    <text evidence="1">The sequence shown here is derived from an EMBL/GenBank/DDBJ whole genome shotgun (WGS) entry which is preliminary data.</text>
</comment>
<organism evidence="1 2">
    <name type="scientific">Paraburkholderia tropica</name>
    <dbReference type="NCBI Taxonomy" id="92647"/>
    <lineage>
        <taxon>Bacteria</taxon>
        <taxon>Pseudomonadati</taxon>
        <taxon>Pseudomonadota</taxon>
        <taxon>Betaproteobacteria</taxon>
        <taxon>Burkholderiales</taxon>
        <taxon>Burkholderiaceae</taxon>
        <taxon>Paraburkholderia</taxon>
    </lineage>
</organism>
<evidence type="ECO:0000313" key="1">
    <source>
        <dbReference type="EMBL" id="SEI80613.1"/>
    </source>
</evidence>
<dbReference type="EMBL" id="FNZM01000001">
    <property type="protein sequence ID" value="SEI80613.1"/>
    <property type="molecule type" value="Genomic_DNA"/>
</dbReference>
<dbReference type="InterPro" id="IPR038530">
    <property type="entry name" value="NiFe-hyd_HybE_sf"/>
</dbReference>
<evidence type="ECO:0000313" key="2">
    <source>
        <dbReference type="Proteomes" id="UP000183529"/>
    </source>
</evidence>
<gene>
    <name evidence="1" type="ORF">SAMN05216550_10143</name>
</gene>
<dbReference type="Proteomes" id="UP000183529">
    <property type="component" value="Unassembled WGS sequence"/>
</dbReference>
<dbReference type="AlphaFoldDB" id="A0AAQ1GB32"/>
<dbReference type="Pfam" id="PF11939">
    <property type="entry name" value="NiFe-hyd_HybE"/>
    <property type="match status" value="1"/>
</dbReference>
<protein>
    <submittedName>
        <fullName evidence="1">[NiFe] hydrogenase assembly chaperone, HybE family</fullName>
    </submittedName>
</protein>
<dbReference type="Gene3D" id="3.30.1460.40">
    <property type="entry name" value="[NiFe]-hydrogenase assembly chaperone, HybE"/>
    <property type="match status" value="1"/>
</dbReference>
<dbReference type="NCBIfam" id="TIGR03993">
    <property type="entry name" value="hydrog_HybE"/>
    <property type="match status" value="1"/>
</dbReference>
<reference evidence="1 2" key="1">
    <citation type="submission" date="2016-10" db="EMBL/GenBank/DDBJ databases">
        <authorList>
            <person name="Varghese N."/>
            <person name="Submissions S."/>
        </authorList>
    </citation>
    <scope>NUCLEOTIDE SEQUENCE [LARGE SCALE GENOMIC DNA]</scope>
    <source>
        <strain evidence="1 2">LMG 22274</strain>
    </source>
</reference>